<sequence>MPQLRRVARATLTATAATACLALAAPAWASAPLNQLAPGNGHNPKGDNGTVKIDGPSYTDSVDNEPHVTCEFELEFFNFDADQRAGITYPGAAPRQGRGQPHHTVGVATLTSQPPSKPKKVVWSVRNRVISTDPASGAENDHDEVIRLSARDLDLAGVEAHDKQGYHLKLDVDLVGGGSSGTKSKVFWLKPCADSTEPESPAPNPGIPGAPSADPSQPASGGETAPSPASGTGADSENGGSGGGLPVTGVAAPAWR</sequence>
<feature type="region of interest" description="Disordered" evidence="1">
    <location>
        <begin position="193"/>
        <end position="256"/>
    </location>
</feature>
<name>A0A562IEW0_MICOL</name>
<feature type="chain" id="PRO_5039122970" description="Ribosomally synthesized peptide with SipW-like signal peptide" evidence="2">
    <location>
        <begin position="30"/>
        <end position="256"/>
    </location>
</feature>
<reference evidence="3 4" key="1">
    <citation type="submission" date="2019-07" db="EMBL/GenBank/DDBJ databases">
        <title>R&amp;d 2014.</title>
        <authorList>
            <person name="Klenk H.-P."/>
        </authorList>
    </citation>
    <scope>NUCLEOTIDE SEQUENCE [LARGE SCALE GENOMIC DNA]</scope>
    <source>
        <strain evidence="3 4">DSM 43868</strain>
    </source>
</reference>
<gene>
    <name evidence="3" type="ORF">JD77_04126</name>
</gene>
<evidence type="ECO:0000256" key="1">
    <source>
        <dbReference type="SAM" id="MobiDB-lite"/>
    </source>
</evidence>
<dbReference type="EMBL" id="VLKE01000001">
    <property type="protein sequence ID" value="TWH69124.1"/>
    <property type="molecule type" value="Genomic_DNA"/>
</dbReference>
<dbReference type="Proteomes" id="UP000319825">
    <property type="component" value="Unassembled WGS sequence"/>
</dbReference>
<keyword evidence="2" id="KW-0732">Signal</keyword>
<evidence type="ECO:0008006" key="5">
    <source>
        <dbReference type="Google" id="ProtNLM"/>
    </source>
</evidence>
<evidence type="ECO:0000256" key="2">
    <source>
        <dbReference type="SAM" id="SignalP"/>
    </source>
</evidence>
<evidence type="ECO:0000313" key="4">
    <source>
        <dbReference type="Proteomes" id="UP000319825"/>
    </source>
</evidence>
<organism evidence="3 4">
    <name type="scientific">Micromonospora olivasterospora</name>
    <dbReference type="NCBI Taxonomy" id="1880"/>
    <lineage>
        <taxon>Bacteria</taxon>
        <taxon>Bacillati</taxon>
        <taxon>Actinomycetota</taxon>
        <taxon>Actinomycetes</taxon>
        <taxon>Micromonosporales</taxon>
        <taxon>Micromonosporaceae</taxon>
        <taxon>Micromonospora</taxon>
    </lineage>
</organism>
<proteinExistence type="predicted"/>
<keyword evidence="4" id="KW-1185">Reference proteome</keyword>
<dbReference type="AlphaFoldDB" id="A0A562IEW0"/>
<feature type="region of interest" description="Disordered" evidence="1">
    <location>
        <begin position="91"/>
        <end position="118"/>
    </location>
</feature>
<comment type="caution">
    <text evidence="3">The sequence shown here is derived from an EMBL/GenBank/DDBJ whole genome shotgun (WGS) entry which is preliminary data.</text>
</comment>
<protein>
    <recommendedName>
        <fullName evidence="5">Ribosomally synthesized peptide with SipW-like signal peptide</fullName>
    </recommendedName>
</protein>
<accession>A0A562IEW0</accession>
<evidence type="ECO:0000313" key="3">
    <source>
        <dbReference type="EMBL" id="TWH69124.1"/>
    </source>
</evidence>
<dbReference type="PROSITE" id="PS51257">
    <property type="entry name" value="PROKAR_LIPOPROTEIN"/>
    <property type="match status" value="1"/>
</dbReference>
<feature type="signal peptide" evidence="2">
    <location>
        <begin position="1"/>
        <end position="29"/>
    </location>
</feature>
<feature type="region of interest" description="Disordered" evidence="1">
    <location>
        <begin position="36"/>
        <end position="62"/>
    </location>
</feature>